<dbReference type="Proteomes" id="UP000076722">
    <property type="component" value="Unassembled WGS sequence"/>
</dbReference>
<keyword evidence="2" id="KW-0863">Zinc-finger</keyword>
<dbReference type="Gene3D" id="6.10.140.2220">
    <property type="match status" value="1"/>
</dbReference>
<evidence type="ECO:0000256" key="1">
    <source>
        <dbReference type="ARBA" id="ARBA00022723"/>
    </source>
</evidence>
<proteinExistence type="predicted"/>
<dbReference type="EMBL" id="KV419425">
    <property type="protein sequence ID" value="KZS89762.1"/>
    <property type="molecule type" value="Genomic_DNA"/>
</dbReference>
<accession>A0A164QLC3</accession>
<evidence type="ECO:0000256" key="3">
    <source>
        <dbReference type="ARBA" id="ARBA00022833"/>
    </source>
</evidence>
<evidence type="ECO:0000259" key="5">
    <source>
        <dbReference type="Pfam" id="PF07929"/>
    </source>
</evidence>
<dbReference type="AlphaFoldDB" id="A0A164QLC3"/>
<keyword evidence="3" id="KW-0862">Zinc</keyword>
<name>A0A164QLC3_9AGAM</name>
<keyword evidence="7" id="KW-1185">Reference proteome</keyword>
<evidence type="ECO:0000259" key="4">
    <source>
        <dbReference type="Pfam" id="PF01753"/>
    </source>
</evidence>
<dbReference type="Pfam" id="PF07929">
    <property type="entry name" value="PRiA4_ORF3"/>
    <property type="match status" value="1"/>
</dbReference>
<dbReference type="InterPro" id="IPR024047">
    <property type="entry name" value="MM3350-like_sf"/>
</dbReference>
<sequence>MPRNRLDRPKFVQLHPDDDGFKLDPVFYGDPKDFVPKLNVYGEAFGWGLRPHDSYEDVDISRIMGRVQYSQMIYDRWEPGPPENQFVNALAKKKSEALFKVDIEGLCHCDYILNIVMPEIPSEYKPWSFIEKHEGRGALGPNLISRRCKVSGGINLDTFQDKVLQPLMGWDRNSHAFVFTDLSDGASFGPRGCSTIDMMYRNGVCYEFLPADDYVLAHLARKKGDVFEYFYDFGDHWYHRIEVEEIIPRDQSDGAVVVLGGNAMCPPENARGNRIWASKMYEYYHGSSREKAAALQMMDDAPNYQAKYPYGPPNGVYDLLHFSIEECQDDIAKALSSHASVRTGGKGYVHQFNPTEGPPTLPLKRGQTLSKTFNADSDPMAPSYMQETISNRRDRTQVAICATCGTPHELKACSRCRKVWYCGPEHQK</sequence>
<feature type="domain" description="MYND-type" evidence="4">
    <location>
        <begin position="401"/>
        <end position="428"/>
    </location>
</feature>
<dbReference type="SUPFAM" id="SSF159941">
    <property type="entry name" value="MM3350-like"/>
    <property type="match status" value="1"/>
</dbReference>
<protein>
    <submittedName>
        <fullName evidence="6">Uncharacterized protein</fullName>
    </submittedName>
</protein>
<dbReference type="Gene3D" id="3.10.290.30">
    <property type="entry name" value="MM3350-like"/>
    <property type="match status" value="1"/>
</dbReference>
<feature type="domain" description="Plasmid pRiA4b Orf3-like" evidence="5">
    <location>
        <begin position="143"/>
        <end position="277"/>
    </location>
</feature>
<dbReference type="InterPro" id="IPR002893">
    <property type="entry name" value="Znf_MYND"/>
</dbReference>
<evidence type="ECO:0000256" key="2">
    <source>
        <dbReference type="ARBA" id="ARBA00022771"/>
    </source>
</evidence>
<gene>
    <name evidence="6" type="ORF">SISNIDRAFT_469025</name>
</gene>
<dbReference type="InterPro" id="IPR012912">
    <property type="entry name" value="Plasmid_pRiA4b_Orf3-like"/>
</dbReference>
<dbReference type="Pfam" id="PF01753">
    <property type="entry name" value="zf-MYND"/>
    <property type="match status" value="1"/>
</dbReference>
<keyword evidence="1" id="KW-0479">Metal-binding</keyword>
<dbReference type="OrthoDB" id="432970at2759"/>
<organism evidence="6 7">
    <name type="scientific">Sistotremastrum niveocremeum HHB9708</name>
    <dbReference type="NCBI Taxonomy" id="1314777"/>
    <lineage>
        <taxon>Eukaryota</taxon>
        <taxon>Fungi</taxon>
        <taxon>Dikarya</taxon>
        <taxon>Basidiomycota</taxon>
        <taxon>Agaricomycotina</taxon>
        <taxon>Agaricomycetes</taxon>
        <taxon>Sistotremastrales</taxon>
        <taxon>Sistotremastraceae</taxon>
        <taxon>Sertulicium</taxon>
        <taxon>Sertulicium niveocremeum</taxon>
    </lineage>
</organism>
<evidence type="ECO:0000313" key="6">
    <source>
        <dbReference type="EMBL" id="KZS89762.1"/>
    </source>
</evidence>
<dbReference type="SUPFAM" id="SSF144232">
    <property type="entry name" value="HIT/MYND zinc finger-like"/>
    <property type="match status" value="1"/>
</dbReference>
<dbReference type="GO" id="GO:0008270">
    <property type="term" value="F:zinc ion binding"/>
    <property type="evidence" value="ECO:0007669"/>
    <property type="project" value="UniProtKB-KW"/>
</dbReference>
<reference evidence="6 7" key="1">
    <citation type="journal article" date="2016" name="Mol. Biol. Evol.">
        <title>Comparative Genomics of Early-Diverging Mushroom-Forming Fungi Provides Insights into the Origins of Lignocellulose Decay Capabilities.</title>
        <authorList>
            <person name="Nagy L.G."/>
            <person name="Riley R."/>
            <person name="Tritt A."/>
            <person name="Adam C."/>
            <person name="Daum C."/>
            <person name="Floudas D."/>
            <person name="Sun H."/>
            <person name="Yadav J.S."/>
            <person name="Pangilinan J."/>
            <person name="Larsson K.H."/>
            <person name="Matsuura K."/>
            <person name="Barry K."/>
            <person name="Labutti K."/>
            <person name="Kuo R."/>
            <person name="Ohm R.A."/>
            <person name="Bhattacharya S.S."/>
            <person name="Shirouzu T."/>
            <person name="Yoshinaga Y."/>
            <person name="Martin F.M."/>
            <person name="Grigoriev I.V."/>
            <person name="Hibbett D.S."/>
        </authorList>
    </citation>
    <scope>NUCLEOTIDE SEQUENCE [LARGE SCALE GENOMIC DNA]</scope>
    <source>
        <strain evidence="6 7">HHB9708</strain>
    </source>
</reference>
<evidence type="ECO:0000313" key="7">
    <source>
        <dbReference type="Proteomes" id="UP000076722"/>
    </source>
</evidence>